<reference evidence="13 14" key="1">
    <citation type="journal article" date="2016" name="Int. J. Syst. Evol. Microbiol.">
        <title>Paraphotobacterium marinum gen. nov., sp. nov., a member of the family Vibrionaceae, isolated from surface seawater.</title>
        <authorList>
            <person name="Huang Z."/>
            <person name="Dong C."/>
            <person name="Shao Z."/>
        </authorList>
    </citation>
    <scope>NUCLEOTIDE SEQUENCE [LARGE SCALE GENOMIC DNA]</scope>
    <source>
        <strain evidence="13 14">NSCS20N07D</strain>
    </source>
</reference>
<comment type="similarity">
    <text evidence="2 11">Belongs to the class-II aminoacyl-tRNA synthetase family.</text>
</comment>
<keyword evidence="8 11" id="KW-0648">Protein biosynthesis</keyword>
<keyword evidence="5 11" id="KW-0436">Ligase</keyword>
<proteinExistence type="inferred from homology"/>
<dbReference type="PROSITE" id="PS50861">
    <property type="entry name" value="AA_TRNA_LIGASE_II_GLYAB"/>
    <property type="match status" value="1"/>
</dbReference>
<dbReference type="GO" id="GO:0004820">
    <property type="term" value="F:glycine-tRNA ligase activity"/>
    <property type="evidence" value="ECO:0007669"/>
    <property type="project" value="UniProtKB-UniRule"/>
</dbReference>
<dbReference type="PANTHER" id="PTHR30075">
    <property type="entry name" value="GLYCYL-TRNA SYNTHETASE"/>
    <property type="match status" value="1"/>
</dbReference>
<dbReference type="AlphaFoldDB" id="A0A220VCS4"/>
<dbReference type="PRINTS" id="PR01045">
    <property type="entry name" value="TRNASYNTHGB"/>
</dbReference>
<evidence type="ECO:0000256" key="9">
    <source>
        <dbReference type="ARBA" id="ARBA00023146"/>
    </source>
</evidence>
<dbReference type="InterPro" id="IPR008909">
    <property type="entry name" value="DALR_anticod-bd"/>
</dbReference>
<evidence type="ECO:0000313" key="14">
    <source>
        <dbReference type="Proteomes" id="UP000242175"/>
    </source>
</evidence>
<evidence type="ECO:0000256" key="8">
    <source>
        <dbReference type="ARBA" id="ARBA00022917"/>
    </source>
</evidence>
<comment type="catalytic activity">
    <reaction evidence="10 11">
        <text>tRNA(Gly) + glycine + ATP = glycyl-tRNA(Gly) + AMP + diphosphate</text>
        <dbReference type="Rhea" id="RHEA:16013"/>
        <dbReference type="Rhea" id="RHEA-COMP:9664"/>
        <dbReference type="Rhea" id="RHEA-COMP:9683"/>
        <dbReference type="ChEBI" id="CHEBI:30616"/>
        <dbReference type="ChEBI" id="CHEBI:33019"/>
        <dbReference type="ChEBI" id="CHEBI:57305"/>
        <dbReference type="ChEBI" id="CHEBI:78442"/>
        <dbReference type="ChEBI" id="CHEBI:78522"/>
        <dbReference type="ChEBI" id="CHEBI:456215"/>
        <dbReference type="EC" id="6.1.1.14"/>
    </reaction>
</comment>
<dbReference type="PANTHER" id="PTHR30075:SF2">
    <property type="entry name" value="GLYCINE--TRNA LIGASE, CHLOROPLASTIC_MITOCHONDRIAL 2"/>
    <property type="match status" value="1"/>
</dbReference>
<name>A0A220VCS4_9GAMM</name>
<dbReference type="Pfam" id="PF02092">
    <property type="entry name" value="tRNA_synt_2f"/>
    <property type="match status" value="1"/>
</dbReference>
<dbReference type="RefSeq" id="WP_089073056.1">
    <property type="nucleotide sequence ID" value="NZ_CBCSAM010000012.1"/>
</dbReference>
<comment type="subcellular location">
    <subcellularLocation>
        <location evidence="1 11">Cytoplasm</location>
    </subcellularLocation>
</comment>
<gene>
    <name evidence="11" type="primary">glyS</name>
    <name evidence="13" type="ORF">CF386_03390</name>
</gene>
<feature type="domain" description="DALR anticodon binding" evidence="12">
    <location>
        <begin position="583"/>
        <end position="680"/>
    </location>
</feature>
<dbReference type="OrthoDB" id="9775440at2"/>
<evidence type="ECO:0000256" key="4">
    <source>
        <dbReference type="ARBA" id="ARBA00022490"/>
    </source>
</evidence>
<dbReference type="EMBL" id="CP022355">
    <property type="protein sequence ID" value="ASK78147.1"/>
    <property type="molecule type" value="Genomic_DNA"/>
</dbReference>
<sequence length="690" mass="78687">MKLNYLIEIGTEELPPSELKSLGLNFKKNMQEDLEKNHISFSEVLWYATPRRLAIEVVDIAENQQNIIEEKKGPSKKAAFDNDGNFTKAALGWAKSNQVELSDISFVETPKGEWLFLKKEIKGRPVKEIIGDISLNAFKKVHVAKAMRWGQNDFTFARPVKTLTMMLGDTLINGDIFGISSSNKIFGHRFMGEQIIELDKASHYEKILENKGFVIPCFNKRQNIILKESESIAKSLNGNIKVSDDLLDEVTSLVEWPKVLQASFEDRFLGVPKEALVSTMEKDQKYFPIYDNNHELKPNFIFVSNIDTENNKSIITGNEKVIRPRLSDAEFFFNSDRKCSLESYLSLQKDTLFQKQLGTLMDRTTRLVELSGHLNLCINGDKLLIERAALLSKCDLMTSMVFELPELQGIAGKYYAQLDNESPEVALAIAEQYSPKNNQDDVPKSKTSIALALADKFDLLTGIFGIGLQPKGTNDPYALRRAANGIIKIILANKISINLNKILTISNNTYKINLESKNLIENIFDFILTRYKSYLLDEGFTVDVINAVFAGDSYNLLDIYHKINGLTEFKSHNDIEDFFEINKRLKNIVEKNAKNINVSNKKEIVLNNEFELNLYNKINDIQMRAKVSSENNNYVDVFNNILEIKTELNIFFDNVMVMSENLNERENRLTLLKRIHVFISQFADISQLSL</sequence>
<dbReference type="SUPFAM" id="SSF109604">
    <property type="entry name" value="HD-domain/PDEase-like"/>
    <property type="match status" value="1"/>
</dbReference>
<comment type="subunit">
    <text evidence="3 11">Tetramer of two alpha and two beta subunits.</text>
</comment>
<organism evidence="13 14">
    <name type="scientific">Paraphotobacterium marinum</name>
    <dbReference type="NCBI Taxonomy" id="1755811"/>
    <lineage>
        <taxon>Bacteria</taxon>
        <taxon>Pseudomonadati</taxon>
        <taxon>Pseudomonadota</taxon>
        <taxon>Gammaproteobacteria</taxon>
        <taxon>Vibrionales</taxon>
        <taxon>Vibrionaceae</taxon>
        <taxon>Paraphotobacterium</taxon>
    </lineage>
</organism>
<protein>
    <recommendedName>
        <fullName evidence="11">Glycine--tRNA ligase beta subunit</fullName>
        <ecNumber evidence="11">6.1.1.14</ecNumber>
    </recommendedName>
    <alternativeName>
        <fullName evidence="11">Glycyl-tRNA synthetase beta subunit</fullName>
        <shortName evidence="11">GlyRS</shortName>
    </alternativeName>
</protein>
<dbReference type="Proteomes" id="UP000242175">
    <property type="component" value="Chromosome large"/>
</dbReference>
<evidence type="ECO:0000256" key="7">
    <source>
        <dbReference type="ARBA" id="ARBA00022840"/>
    </source>
</evidence>
<evidence type="ECO:0000256" key="6">
    <source>
        <dbReference type="ARBA" id="ARBA00022741"/>
    </source>
</evidence>
<dbReference type="NCBIfam" id="TIGR00211">
    <property type="entry name" value="glyS"/>
    <property type="match status" value="1"/>
</dbReference>
<dbReference type="GO" id="GO:0006420">
    <property type="term" value="P:arginyl-tRNA aminoacylation"/>
    <property type="evidence" value="ECO:0007669"/>
    <property type="project" value="InterPro"/>
</dbReference>
<dbReference type="KEGG" id="pmai:CF386_03390"/>
<dbReference type="GO" id="GO:0005524">
    <property type="term" value="F:ATP binding"/>
    <property type="evidence" value="ECO:0007669"/>
    <property type="project" value="UniProtKB-UniRule"/>
</dbReference>
<evidence type="ECO:0000256" key="1">
    <source>
        <dbReference type="ARBA" id="ARBA00004496"/>
    </source>
</evidence>
<keyword evidence="4 11" id="KW-0963">Cytoplasm</keyword>
<evidence type="ECO:0000256" key="5">
    <source>
        <dbReference type="ARBA" id="ARBA00022598"/>
    </source>
</evidence>
<dbReference type="InterPro" id="IPR015944">
    <property type="entry name" value="Gly-tRNA-synth_bsu"/>
</dbReference>
<dbReference type="EC" id="6.1.1.14" evidence="11"/>
<evidence type="ECO:0000256" key="11">
    <source>
        <dbReference type="HAMAP-Rule" id="MF_00255"/>
    </source>
</evidence>
<dbReference type="GO" id="GO:0006426">
    <property type="term" value="P:glycyl-tRNA aminoacylation"/>
    <property type="evidence" value="ECO:0007669"/>
    <property type="project" value="UniProtKB-UniRule"/>
</dbReference>
<dbReference type="Pfam" id="PF05746">
    <property type="entry name" value="DALR_1"/>
    <property type="match status" value="1"/>
</dbReference>
<dbReference type="InterPro" id="IPR006194">
    <property type="entry name" value="Gly-tRNA-synth_heterodimer"/>
</dbReference>
<evidence type="ECO:0000313" key="13">
    <source>
        <dbReference type="EMBL" id="ASK78147.1"/>
    </source>
</evidence>
<evidence type="ECO:0000256" key="2">
    <source>
        <dbReference type="ARBA" id="ARBA00008226"/>
    </source>
</evidence>
<dbReference type="HAMAP" id="MF_00255">
    <property type="entry name" value="Gly_tRNA_synth_beta"/>
    <property type="match status" value="1"/>
</dbReference>
<dbReference type="GO" id="GO:0005829">
    <property type="term" value="C:cytosol"/>
    <property type="evidence" value="ECO:0007669"/>
    <property type="project" value="TreeGrafter"/>
</dbReference>
<keyword evidence="7 11" id="KW-0067">ATP-binding</keyword>
<evidence type="ECO:0000256" key="3">
    <source>
        <dbReference type="ARBA" id="ARBA00011209"/>
    </source>
</evidence>
<keyword evidence="14" id="KW-1185">Reference proteome</keyword>
<keyword evidence="6 11" id="KW-0547">Nucleotide-binding</keyword>
<keyword evidence="9 11" id="KW-0030">Aminoacyl-tRNA synthetase</keyword>
<accession>A0A220VCS4</accession>
<evidence type="ECO:0000259" key="12">
    <source>
        <dbReference type="Pfam" id="PF05746"/>
    </source>
</evidence>
<evidence type="ECO:0000256" key="10">
    <source>
        <dbReference type="ARBA" id="ARBA00047937"/>
    </source>
</evidence>
<dbReference type="GO" id="GO:0004814">
    <property type="term" value="F:arginine-tRNA ligase activity"/>
    <property type="evidence" value="ECO:0007669"/>
    <property type="project" value="InterPro"/>
</dbReference>